<organism evidence="2 3">
    <name type="scientific">Actinocrispum wychmicini</name>
    <dbReference type="NCBI Taxonomy" id="1213861"/>
    <lineage>
        <taxon>Bacteria</taxon>
        <taxon>Bacillati</taxon>
        <taxon>Actinomycetota</taxon>
        <taxon>Actinomycetes</taxon>
        <taxon>Pseudonocardiales</taxon>
        <taxon>Pseudonocardiaceae</taxon>
        <taxon>Actinocrispum</taxon>
    </lineage>
</organism>
<dbReference type="EMBL" id="SLWS01000001">
    <property type="protein sequence ID" value="TCO64944.1"/>
    <property type="molecule type" value="Genomic_DNA"/>
</dbReference>
<evidence type="ECO:0000313" key="3">
    <source>
        <dbReference type="Proteomes" id="UP000295680"/>
    </source>
</evidence>
<dbReference type="RefSeq" id="WP_132111013.1">
    <property type="nucleotide sequence ID" value="NZ_SLWS01000001.1"/>
</dbReference>
<dbReference type="AlphaFoldDB" id="A0A4R2JYI7"/>
<keyword evidence="1" id="KW-1133">Transmembrane helix</keyword>
<keyword evidence="3" id="KW-1185">Reference proteome</keyword>
<proteinExistence type="predicted"/>
<evidence type="ECO:0000313" key="2">
    <source>
        <dbReference type="EMBL" id="TCO64944.1"/>
    </source>
</evidence>
<sequence>MDRLPSAGQRAQRLALACARPAGLLLRAAPALIGLLLVSYGAGLVYVPAGFITAGTLVLVDVIAGRVADERRTRAGDRE</sequence>
<protein>
    <submittedName>
        <fullName evidence="2">Uncharacterized protein</fullName>
    </submittedName>
</protein>
<keyword evidence="1" id="KW-0472">Membrane</keyword>
<name>A0A4R2JYI7_9PSEU</name>
<accession>A0A4R2JYI7</accession>
<feature type="transmembrane region" description="Helical" evidence="1">
    <location>
        <begin position="46"/>
        <end position="64"/>
    </location>
</feature>
<gene>
    <name evidence="2" type="ORF">EV192_101728</name>
</gene>
<feature type="transmembrane region" description="Helical" evidence="1">
    <location>
        <begin position="21"/>
        <end position="40"/>
    </location>
</feature>
<reference evidence="2 3" key="1">
    <citation type="submission" date="2019-03" db="EMBL/GenBank/DDBJ databases">
        <title>Genomic Encyclopedia of Type Strains, Phase IV (KMG-IV): sequencing the most valuable type-strain genomes for metagenomic binning, comparative biology and taxonomic classification.</title>
        <authorList>
            <person name="Goeker M."/>
        </authorList>
    </citation>
    <scope>NUCLEOTIDE SEQUENCE [LARGE SCALE GENOMIC DNA]</scope>
    <source>
        <strain evidence="2 3">DSM 45934</strain>
    </source>
</reference>
<evidence type="ECO:0000256" key="1">
    <source>
        <dbReference type="SAM" id="Phobius"/>
    </source>
</evidence>
<dbReference type="Proteomes" id="UP000295680">
    <property type="component" value="Unassembled WGS sequence"/>
</dbReference>
<keyword evidence="1" id="KW-0812">Transmembrane</keyword>
<comment type="caution">
    <text evidence="2">The sequence shown here is derived from an EMBL/GenBank/DDBJ whole genome shotgun (WGS) entry which is preliminary data.</text>
</comment>